<protein>
    <submittedName>
        <fullName evidence="1">Uncharacterized protein</fullName>
    </submittedName>
</protein>
<evidence type="ECO:0000313" key="1">
    <source>
        <dbReference type="EMBL" id="OCT69578.1"/>
    </source>
</evidence>
<dbReference type="EMBL" id="CM004480">
    <property type="protein sequence ID" value="OCT69578.1"/>
    <property type="molecule type" value="Genomic_DNA"/>
</dbReference>
<name>A0A974CAL1_XENLA</name>
<evidence type="ECO:0000313" key="2">
    <source>
        <dbReference type="Proteomes" id="UP000694892"/>
    </source>
</evidence>
<dbReference type="Proteomes" id="UP000694892">
    <property type="component" value="Chromosome 8L"/>
</dbReference>
<gene>
    <name evidence="1" type="ORF">XELAEV_18040891mg</name>
</gene>
<dbReference type="AlphaFoldDB" id="A0A974CAL1"/>
<proteinExistence type="predicted"/>
<sequence>MLTQGAGLGNIYIYIYTYIYSAWCLTGGKGEGKRLMFGVGGGPCWQFCFYAPLAAADVFVLETYILIRSQAALVTRAWAFHVTLLLPQGLVPRLNFTPDSRPLTVSSANKQACGIQVMAAPSEQTRSTLLSPWEQPALRH</sequence>
<reference evidence="2" key="1">
    <citation type="journal article" date="2016" name="Nature">
        <title>Genome evolution in the allotetraploid frog Xenopus laevis.</title>
        <authorList>
            <person name="Session A.M."/>
            <person name="Uno Y."/>
            <person name="Kwon T."/>
            <person name="Chapman J.A."/>
            <person name="Toyoda A."/>
            <person name="Takahashi S."/>
            <person name="Fukui A."/>
            <person name="Hikosaka A."/>
            <person name="Suzuki A."/>
            <person name="Kondo M."/>
            <person name="van Heeringen S.J."/>
            <person name="Quigley I."/>
            <person name="Heinz S."/>
            <person name="Ogino H."/>
            <person name="Ochi H."/>
            <person name="Hellsten U."/>
            <person name="Lyons J.B."/>
            <person name="Simakov O."/>
            <person name="Putnam N."/>
            <person name="Stites J."/>
            <person name="Kuroki Y."/>
            <person name="Tanaka T."/>
            <person name="Michiue T."/>
            <person name="Watanabe M."/>
            <person name="Bogdanovic O."/>
            <person name="Lister R."/>
            <person name="Georgiou G."/>
            <person name="Paranjpe S.S."/>
            <person name="van Kruijsbergen I."/>
            <person name="Shu S."/>
            <person name="Carlson J."/>
            <person name="Kinoshita T."/>
            <person name="Ohta Y."/>
            <person name="Mawaribuchi S."/>
            <person name="Jenkins J."/>
            <person name="Grimwood J."/>
            <person name="Schmutz J."/>
            <person name="Mitros T."/>
            <person name="Mozaffari S.V."/>
            <person name="Suzuki Y."/>
            <person name="Haramoto Y."/>
            <person name="Yamamoto T.S."/>
            <person name="Takagi C."/>
            <person name="Heald R."/>
            <person name="Miller K."/>
            <person name="Haudenschild C."/>
            <person name="Kitzman J."/>
            <person name="Nakayama T."/>
            <person name="Izutsu Y."/>
            <person name="Robert J."/>
            <person name="Fortriede J."/>
            <person name="Burns K."/>
            <person name="Lotay V."/>
            <person name="Karimi K."/>
            <person name="Yasuoka Y."/>
            <person name="Dichmann D.S."/>
            <person name="Flajnik M.F."/>
            <person name="Houston D.W."/>
            <person name="Shendure J."/>
            <person name="DuPasquier L."/>
            <person name="Vize P.D."/>
            <person name="Zorn A.M."/>
            <person name="Ito M."/>
            <person name="Marcotte E.M."/>
            <person name="Wallingford J.B."/>
            <person name="Ito Y."/>
            <person name="Asashima M."/>
            <person name="Ueno N."/>
            <person name="Matsuda Y."/>
            <person name="Veenstra G.J."/>
            <person name="Fujiyama A."/>
            <person name="Harland R.M."/>
            <person name="Taira M."/>
            <person name="Rokhsar D.S."/>
        </authorList>
    </citation>
    <scope>NUCLEOTIDE SEQUENCE [LARGE SCALE GENOMIC DNA]</scope>
    <source>
        <strain evidence="2">J</strain>
    </source>
</reference>
<accession>A0A974CAL1</accession>
<organism evidence="1 2">
    <name type="scientific">Xenopus laevis</name>
    <name type="common">African clawed frog</name>
    <dbReference type="NCBI Taxonomy" id="8355"/>
    <lineage>
        <taxon>Eukaryota</taxon>
        <taxon>Metazoa</taxon>
        <taxon>Chordata</taxon>
        <taxon>Craniata</taxon>
        <taxon>Vertebrata</taxon>
        <taxon>Euteleostomi</taxon>
        <taxon>Amphibia</taxon>
        <taxon>Batrachia</taxon>
        <taxon>Anura</taxon>
        <taxon>Pipoidea</taxon>
        <taxon>Pipidae</taxon>
        <taxon>Xenopodinae</taxon>
        <taxon>Xenopus</taxon>
        <taxon>Xenopus</taxon>
    </lineage>
</organism>